<dbReference type="PANTHER" id="PTHR13887:SF14">
    <property type="entry name" value="DISULFIDE BOND FORMATION PROTEIN D"/>
    <property type="match status" value="1"/>
</dbReference>
<keyword evidence="10" id="KW-0614">Plasmid</keyword>
<evidence type="ECO:0000313" key="11">
    <source>
        <dbReference type="Proteomes" id="UP000830729"/>
    </source>
</evidence>
<dbReference type="Proteomes" id="UP000830729">
    <property type="component" value="Plasmid unnamed2"/>
</dbReference>
<keyword evidence="7" id="KW-0676">Redox-active center</keyword>
<sequence length="297" mass="31495">MSNRRKLLGAAGSAFLASLAGCASVIGETADGPETTTDASPASDTTTAGSAASAGTETTADGDATRQNVTDGNATGRNVSEPGATTTADAESLGRVSIDPPTLTVSESLVPATPGRYDYARLGRESADATATLFGNWKCPYTGEFVRQMLGDVIEEFVAPGDVALEFRALSYLGGEPFLGPDAPRAARAGLEVWRTAPERYWRYFASVFENQPPERYEWATADRLVRFAETANVRDTDAVAEALLTGAHREKVKATTGEARRRGVATVPRVATAEKVTAPTVDFAATKRQLRRAVER</sequence>
<dbReference type="PANTHER" id="PTHR13887">
    <property type="entry name" value="GLUTATHIONE S-TRANSFERASE KAPPA"/>
    <property type="match status" value="1"/>
</dbReference>
<reference evidence="10 11" key="1">
    <citation type="submission" date="2022-04" db="EMBL/GenBank/DDBJ databases">
        <title>Diverse halophilic archaea isolated from saline environments.</title>
        <authorList>
            <person name="Cui H.-L."/>
        </authorList>
    </citation>
    <scope>NUCLEOTIDE SEQUENCE [LARGE SCALE GENOMIC DNA]</scope>
    <source>
        <strain evidence="10 11">XZYJT49</strain>
        <plasmid evidence="10 11">unnamed2</plasmid>
    </source>
</reference>
<evidence type="ECO:0000313" key="10">
    <source>
        <dbReference type="EMBL" id="UPV76862.1"/>
    </source>
</evidence>
<evidence type="ECO:0000256" key="4">
    <source>
        <dbReference type="ARBA" id="ARBA00022982"/>
    </source>
</evidence>
<keyword evidence="4" id="KW-0813">Transport</keyword>
<dbReference type="AlphaFoldDB" id="A0A8U0I0C9"/>
<dbReference type="Gene3D" id="3.40.30.10">
    <property type="entry name" value="Glutaredoxin"/>
    <property type="match status" value="1"/>
</dbReference>
<dbReference type="GeneID" id="72187644"/>
<dbReference type="KEGG" id="halx:M0R89_20555"/>
<evidence type="ECO:0000256" key="8">
    <source>
        <dbReference type="SAM" id="MobiDB-lite"/>
    </source>
</evidence>
<feature type="region of interest" description="Disordered" evidence="8">
    <location>
        <begin position="30"/>
        <end position="99"/>
    </location>
</feature>
<evidence type="ECO:0000256" key="2">
    <source>
        <dbReference type="ARBA" id="ARBA00007787"/>
    </source>
</evidence>
<dbReference type="RefSeq" id="WP_248652895.1">
    <property type="nucleotide sequence ID" value="NZ_CP096661.1"/>
</dbReference>
<feature type="domain" description="Thioredoxin-like fold" evidence="9">
    <location>
        <begin position="122"/>
        <end position="289"/>
    </location>
</feature>
<comment type="similarity">
    <text evidence="1">Belongs to the thioredoxin family. DsbA subfamily.</text>
</comment>
<accession>A0A8U0I0C9</accession>
<keyword evidence="6" id="KW-1015">Disulfide bond</keyword>
<name>A0A8U0I0C9_9EURY</name>
<dbReference type="PROSITE" id="PS51257">
    <property type="entry name" value="PROKAR_LIPOPROTEIN"/>
    <property type="match status" value="1"/>
</dbReference>
<feature type="compositionally biased region" description="Polar residues" evidence="8">
    <location>
        <begin position="66"/>
        <end position="89"/>
    </location>
</feature>
<keyword evidence="3" id="KW-0732">Signal</keyword>
<proteinExistence type="inferred from homology"/>
<dbReference type="Pfam" id="PF13462">
    <property type="entry name" value="Thioredoxin_4"/>
    <property type="match status" value="1"/>
</dbReference>
<evidence type="ECO:0000256" key="3">
    <source>
        <dbReference type="ARBA" id="ARBA00022729"/>
    </source>
</evidence>
<evidence type="ECO:0000259" key="9">
    <source>
        <dbReference type="Pfam" id="PF13462"/>
    </source>
</evidence>
<keyword evidence="5" id="KW-0560">Oxidoreductase</keyword>
<keyword evidence="11" id="KW-1185">Reference proteome</keyword>
<organism evidence="10 11">
    <name type="scientific">Halorussus limi</name>
    <dbReference type="NCBI Taxonomy" id="2938695"/>
    <lineage>
        <taxon>Archaea</taxon>
        <taxon>Methanobacteriati</taxon>
        <taxon>Methanobacteriota</taxon>
        <taxon>Stenosarchaea group</taxon>
        <taxon>Halobacteria</taxon>
        <taxon>Halobacteriales</taxon>
        <taxon>Haladaptataceae</taxon>
        <taxon>Halorussus</taxon>
    </lineage>
</organism>
<dbReference type="EMBL" id="CP096661">
    <property type="protein sequence ID" value="UPV76862.1"/>
    <property type="molecule type" value="Genomic_DNA"/>
</dbReference>
<evidence type="ECO:0000256" key="1">
    <source>
        <dbReference type="ARBA" id="ARBA00005791"/>
    </source>
</evidence>
<evidence type="ECO:0000256" key="7">
    <source>
        <dbReference type="ARBA" id="ARBA00023284"/>
    </source>
</evidence>
<gene>
    <name evidence="10" type="ORF">M0R89_20555</name>
</gene>
<feature type="compositionally biased region" description="Low complexity" evidence="8">
    <location>
        <begin position="35"/>
        <end position="62"/>
    </location>
</feature>
<dbReference type="InterPro" id="IPR012336">
    <property type="entry name" value="Thioredoxin-like_fold"/>
</dbReference>
<dbReference type="InterPro" id="IPR036249">
    <property type="entry name" value="Thioredoxin-like_sf"/>
</dbReference>
<dbReference type="SUPFAM" id="SSF52833">
    <property type="entry name" value="Thioredoxin-like"/>
    <property type="match status" value="1"/>
</dbReference>
<geneLocation type="plasmid" evidence="10 11">
    <name>unnamed2</name>
</geneLocation>
<comment type="similarity">
    <text evidence="2">Belongs to the glutaredoxin family.</text>
</comment>
<evidence type="ECO:0000256" key="6">
    <source>
        <dbReference type="ARBA" id="ARBA00023157"/>
    </source>
</evidence>
<keyword evidence="4" id="KW-0249">Electron transport</keyword>
<protein>
    <submittedName>
        <fullName evidence="10">Thioredoxin domain-containing protein</fullName>
    </submittedName>
</protein>
<evidence type="ECO:0000256" key="5">
    <source>
        <dbReference type="ARBA" id="ARBA00023002"/>
    </source>
</evidence>
<dbReference type="GO" id="GO:0016491">
    <property type="term" value="F:oxidoreductase activity"/>
    <property type="evidence" value="ECO:0007669"/>
    <property type="project" value="UniProtKB-KW"/>
</dbReference>